<evidence type="ECO:0000313" key="3">
    <source>
        <dbReference type="EMBL" id="PHP53077.1"/>
    </source>
</evidence>
<organism evidence="3 4">
    <name type="scientific">Actinomyces ruminis</name>
    <dbReference type="NCBI Taxonomy" id="1937003"/>
    <lineage>
        <taxon>Bacteria</taxon>
        <taxon>Bacillati</taxon>
        <taxon>Actinomycetota</taxon>
        <taxon>Actinomycetes</taxon>
        <taxon>Actinomycetales</taxon>
        <taxon>Actinomycetaceae</taxon>
        <taxon>Actinomyces</taxon>
    </lineage>
</organism>
<dbReference type="Gene3D" id="1.20.120.20">
    <property type="entry name" value="Apolipoprotein"/>
    <property type="match status" value="1"/>
</dbReference>
<dbReference type="Proteomes" id="UP000194577">
    <property type="component" value="Unassembled WGS sequence"/>
</dbReference>
<evidence type="ECO:0008006" key="5">
    <source>
        <dbReference type="Google" id="ProtNLM"/>
    </source>
</evidence>
<keyword evidence="4" id="KW-1185">Reference proteome</keyword>
<reference evidence="3 4" key="1">
    <citation type="submission" date="2017-10" db="EMBL/GenBank/DDBJ databases">
        <title>Draft genome sequence of cellulolytic Actinomyces sp CtC72 isolated from cattle rumen fluid.</title>
        <authorList>
            <person name="Joshi A.J."/>
            <person name="Vasudevan G."/>
            <person name="Lanjekar V.B."/>
            <person name="Hivarkar S."/>
            <person name="Engineer A."/>
            <person name="Pore S.D."/>
            <person name="Dhakephalkar P.K."/>
            <person name="Dagar S."/>
        </authorList>
    </citation>
    <scope>NUCLEOTIDE SEQUENCE [LARGE SCALE GENOMIC DNA]</scope>
    <source>
        <strain evidence="4">CtC72</strain>
    </source>
</reference>
<keyword evidence="2" id="KW-0812">Transmembrane</keyword>
<name>A0ABX4MFZ6_9ACTO</name>
<evidence type="ECO:0000313" key="4">
    <source>
        <dbReference type="Proteomes" id="UP000194577"/>
    </source>
</evidence>
<evidence type="ECO:0000256" key="2">
    <source>
        <dbReference type="SAM" id="Phobius"/>
    </source>
</evidence>
<dbReference type="RefSeq" id="WP_086615442.1">
    <property type="nucleotide sequence ID" value="NZ_MTPX02000032.1"/>
</dbReference>
<dbReference type="EMBL" id="MTPX02000032">
    <property type="protein sequence ID" value="PHP53077.1"/>
    <property type="molecule type" value="Genomic_DNA"/>
</dbReference>
<accession>A0ABX4MFZ6</accession>
<sequence>MSENNSTAAATPEEIEARLADLRASVVSDVEELTVRLAPNALKAAARTTAESTVADLRERAESTAAGLKARFSGGTDTPSVSADAPKYDSSSLLARARRLLDDAQDGDPQALALVTGAVAALAGLSAIALIKALRR</sequence>
<gene>
    <name evidence="3" type="ORF">BW737_004975</name>
</gene>
<evidence type="ECO:0000256" key="1">
    <source>
        <dbReference type="SAM" id="MobiDB-lite"/>
    </source>
</evidence>
<comment type="caution">
    <text evidence="3">The sequence shown here is derived from an EMBL/GenBank/DDBJ whole genome shotgun (WGS) entry which is preliminary data.</text>
</comment>
<feature type="transmembrane region" description="Helical" evidence="2">
    <location>
        <begin position="111"/>
        <end position="131"/>
    </location>
</feature>
<keyword evidence="2" id="KW-0472">Membrane</keyword>
<proteinExistence type="predicted"/>
<keyword evidence="2" id="KW-1133">Transmembrane helix</keyword>
<feature type="region of interest" description="Disordered" evidence="1">
    <location>
        <begin position="65"/>
        <end position="88"/>
    </location>
</feature>
<protein>
    <recommendedName>
        <fullName evidence="5">DUF3618 domain-containing protein</fullName>
    </recommendedName>
</protein>